<name>A0ABV9C3G2_9GAMM</name>
<dbReference type="RefSeq" id="WP_266150152.1">
    <property type="nucleotide sequence ID" value="NZ_CP064028.1"/>
</dbReference>
<keyword evidence="5" id="KW-0574">Periplasm</keyword>
<gene>
    <name evidence="11" type="ORF">ACFO5W_12585</name>
</gene>
<keyword evidence="4 8" id="KW-0479">Metal-binding</keyword>
<feature type="domain" description="Cytochrome c" evidence="10">
    <location>
        <begin position="134"/>
        <end position="235"/>
    </location>
</feature>
<dbReference type="Pfam" id="PF00034">
    <property type="entry name" value="Cytochrom_C"/>
    <property type="match status" value="2"/>
</dbReference>
<dbReference type="InterPro" id="IPR050597">
    <property type="entry name" value="Cytochrome_c_Oxidase_Subunit"/>
</dbReference>
<dbReference type="SUPFAM" id="SSF46626">
    <property type="entry name" value="Cytochrome c"/>
    <property type="match status" value="2"/>
</dbReference>
<evidence type="ECO:0000256" key="6">
    <source>
        <dbReference type="ARBA" id="ARBA00022982"/>
    </source>
</evidence>
<accession>A0ABV9C3G2</accession>
<reference evidence="12" key="1">
    <citation type="journal article" date="2019" name="Int. J. Syst. Evol. Microbiol.">
        <title>The Global Catalogue of Microorganisms (GCM) 10K type strain sequencing project: providing services to taxonomists for standard genome sequencing and annotation.</title>
        <authorList>
            <consortium name="The Broad Institute Genomics Platform"/>
            <consortium name="The Broad Institute Genome Sequencing Center for Infectious Disease"/>
            <person name="Wu L."/>
            <person name="Ma J."/>
        </authorList>
    </citation>
    <scope>NUCLEOTIDE SEQUENCE [LARGE SCALE GENOMIC DNA]</scope>
    <source>
        <strain evidence="12">CCM 4481</strain>
    </source>
</reference>
<dbReference type="InterPro" id="IPR024167">
    <property type="entry name" value="Cytochrome_c4-like"/>
</dbReference>
<feature type="chain" id="PRO_5046477793" evidence="9">
    <location>
        <begin position="23"/>
        <end position="235"/>
    </location>
</feature>
<dbReference type="EMBL" id="JBHSGA010000017">
    <property type="protein sequence ID" value="MFC4527473.1"/>
    <property type="molecule type" value="Genomic_DNA"/>
</dbReference>
<keyword evidence="2" id="KW-0813">Transport</keyword>
<evidence type="ECO:0000256" key="9">
    <source>
        <dbReference type="SAM" id="SignalP"/>
    </source>
</evidence>
<dbReference type="InterPro" id="IPR009056">
    <property type="entry name" value="Cyt_c-like_dom"/>
</dbReference>
<dbReference type="PANTHER" id="PTHR33751:SF9">
    <property type="entry name" value="CYTOCHROME C4"/>
    <property type="match status" value="1"/>
</dbReference>
<keyword evidence="3 8" id="KW-0349">Heme</keyword>
<evidence type="ECO:0000259" key="10">
    <source>
        <dbReference type="PROSITE" id="PS51007"/>
    </source>
</evidence>
<evidence type="ECO:0000256" key="4">
    <source>
        <dbReference type="ARBA" id="ARBA00022723"/>
    </source>
</evidence>
<evidence type="ECO:0000256" key="2">
    <source>
        <dbReference type="ARBA" id="ARBA00022448"/>
    </source>
</evidence>
<evidence type="ECO:0000256" key="3">
    <source>
        <dbReference type="ARBA" id="ARBA00022617"/>
    </source>
</evidence>
<evidence type="ECO:0000313" key="12">
    <source>
        <dbReference type="Proteomes" id="UP001595961"/>
    </source>
</evidence>
<keyword evidence="7 8" id="KW-0408">Iron</keyword>
<keyword evidence="12" id="KW-1185">Reference proteome</keyword>
<evidence type="ECO:0000256" key="8">
    <source>
        <dbReference type="PROSITE-ProRule" id="PRU00433"/>
    </source>
</evidence>
<dbReference type="Gene3D" id="1.10.760.10">
    <property type="entry name" value="Cytochrome c-like domain"/>
    <property type="match status" value="2"/>
</dbReference>
<organism evidence="11 12">
    <name type="scientific">Dyella halodurans</name>
    <dbReference type="NCBI Taxonomy" id="1920171"/>
    <lineage>
        <taxon>Bacteria</taxon>
        <taxon>Pseudomonadati</taxon>
        <taxon>Pseudomonadota</taxon>
        <taxon>Gammaproteobacteria</taxon>
        <taxon>Lysobacterales</taxon>
        <taxon>Rhodanobacteraceae</taxon>
        <taxon>Dyella</taxon>
    </lineage>
</organism>
<comment type="subcellular location">
    <subcellularLocation>
        <location evidence="1">Periplasm</location>
    </subcellularLocation>
</comment>
<proteinExistence type="predicted"/>
<evidence type="ECO:0000256" key="1">
    <source>
        <dbReference type="ARBA" id="ARBA00004418"/>
    </source>
</evidence>
<evidence type="ECO:0000256" key="5">
    <source>
        <dbReference type="ARBA" id="ARBA00022764"/>
    </source>
</evidence>
<evidence type="ECO:0000313" key="11">
    <source>
        <dbReference type="EMBL" id="MFC4527473.1"/>
    </source>
</evidence>
<protein>
    <submittedName>
        <fullName evidence="11">C-type cytochrome</fullName>
    </submittedName>
</protein>
<dbReference type="PROSITE" id="PS51007">
    <property type="entry name" value="CYTC"/>
    <property type="match status" value="2"/>
</dbReference>
<keyword evidence="9" id="KW-0732">Signal</keyword>
<feature type="signal peptide" evidence="9">
    <location>
        <begin position="1"/>
        <end position="22"/>
    </location>
</feature>
<sequence length="235" mass="24682">MTHRTPLLWVCLLMSTVVLDVAAEAPAASTSAAPPSVQDLRRMHPISGDAKAGAAKTAVCLACHGPQGVAIAPNFPHLAGQSASYLYVQLKEFHDGQRKDPVMTGQAATLTDDDMRNLASYYATLPPKPAGKGDASSRGAQLYRAGDPARGIPPCQACHGPAGLGPQPHPSAAPQPPWATFPHLRGQSGLYLTKQLGDFKRGTRAGNSNARVMHGVAQTLSDDDIQALSAYLSSW</sequence>
<evidence type="ECO:0000256" key="7">
    <source>
        <dbReference type="ARBA" id="ARBA00023004"/>
    </source>
</evidence>
<dbReference type="PANTHER" id="PTHR33751">
    <property type="entry name" value="CBB3-TYPE CYTOCHROME C OXIDASE SUBUNIT FIXP"/>
    <property type="match status" value="1"/>
</dbReference>
<dbReference type="InterPro" id="IPR036909">
    <property type="entry name" value="Cyt_c-like_dom_sf"/>
</dbReference>
<dbReference type="Proteomes" id="UP001595961">
    <property type="component" value="Unassembled WGS sequence"/>
</dbReference>
<dbReference type="PIRSF" id="PIRSF000005">
    <property type="entry name" value="Cytochrome_c4"/>
    <property type="match status" value="1"/>
</dbReference>
<keyword evidence="6" id="KW-0249">Electron transport</keyword>
<feature type="domain" description="Cytochrome c" evidence="10">
    <location>
        <begin position="48"/>
        <end position="126"/>
    </location>
</feature>
<comment type="caution">
    <text evidence="11">The sequence shown here is derived from an EMBL/GenBank/DDBJ whole genome shotgun (WGS) entry which is preliminary data.</text>
</comment>